<sequence length="210" mass="24165">MAMEYIALLPGPYASREIDFVPGGLVFDNTIYDIIISQLSNRRRCPHTAESCLTAEKGLTKWFAQHFSKRLKEPIIVKILRFSNFIFQTIVSPEMLHLQAEKEQLRAEKAHLQAEKEQLQAEKEQLQAEREQLQAEKVQLKAVKEHLQAEKEQLQANKSTVMNETVRYTDQLQERIAELSNDNQALLKRKEHGAETTCLQCCTGAVDSRR</sequence>
<reference evidence="2 3" key="1">
    <citation type="submission" date="2019-09" db="EMBL/GenBank/DDBJ databases">
        <title>The hologenome of the rock-dwelling lichen Lasallia pustulata.</title>
        <authorList>
            <person name="Greshake Tzovaras B."/>
            <person name="Segers F."/>
            <person name="Bicker A."/>
            <person name="Dal Grande F."/>
            <person name="Otte J."/>
            <person name="Hankeln T."/>
            <person name="Schmitt I."/>
            <person name="Ebersberger I."/>
        </authorList>
    </citation>
    <scope>NUCLEOTIDE SEQUENCE [LARGE SCALE GENOMIC DNA]</scope>
    <source>
        <strain evidence="2">A1-1</strain>
    </source>
</reference>
<comment type="caution">
    <text evidence="2">The sequence shown here is derived from an EMBL/GenBank/DDBJ whole genome shotgun (WGS) entry which is preliminary data.</text>
</comment>
<dbReference type="Gene3D" id="1.20.5.1000">
    <property type="entry name" value="arf6 gtpase in complex with a specific effector, jip4"/>
    <property type="match status" value="1"/>
</dbReference>
<accession>A0A5M8PVQ8</accession>
<evidence type="ECO:0000313" key="2">
    <source>
        <dbReference type="EMBL" id="KAA6413763.1"/>
    </source>
</evidence>
<gene>
    <name evidence="2" type="ORF">FRX48_02124</name>
</gene>
<dbReference type="Proteomes" id="UP000324767">
    <property type="component" value="Unassembled WGS sequence"/>
</dbReference>
<evidence type="ECO:0000256" key="1">
    <source>
        <dbReference type="SAM" id="Coils"/>
    </source>
</evidence>
<proteinExistence type="predicted"/>
<protein>
    <submittedName>
        <fullName evidence="2">Uncharacterized protein</fullName>
    </submittedName>
</protein>
<evidence type="ECO:0000313" key="3">
    <source>
        <dbReference type="Proteomes" id="UP000324767"/>
    </source>
</evidence>
<keyword evidence="1" id="KW-0175">Coiled coil</keyword>
<organism evidence="2 3">
    <name type="scientific">Lasallia pustulata</name>
    <dbReference type="NCBI Taxonomy" id="136370"/>
    <lineage>
        <taxon>Eukaryota</taxon>
        <taxon>Fungi</taxon>
        <taxon>Dikarya</taxon>
        <taxon>Ascomycota</taxon>
        <taxon>Pezizomycotina</taxon>
        <taxon>Lecanoromycetes</taxon>
        <taxon>OSLEUM clade</taxon>
        <taxon>Umbilicariomycetidae</taxon>
        <taxon>Umbilicariales</taxon>
        <taxon>Umbilicariaceae</taxon>
        <taxon>Lasallia</taxon>
    </lineage>
</organism>
<feature type="coiled-coil region" evidence="1">
    <location>
        <begin position="95"/>
        <end position="189"/>
    </location>
</feature>
<dbReference type="AlphaFoldDB" id="A0A5M8PVQ8"/>
<name>A0A5M8PVQ8_9LECA</name>
<dbReference type="EMBL" id="VXIT01000003">
    <property type="protein sequence ID" value="KAA6413763.1"/>
    <property type="molecule type" value="Genomic_DNA"/>
</dbReference>